<keyword evidence="2" id="KW-1185">Reference proteome</keyword>
<dbReference type="Proteomes" id="UP000051131">
    <property type="component" value="Unassembled WGS sequence"/>
</dbReference>
<dbReference type="EMBL" id="AYZE01000010">
    <property type="protein sequence ID" value="KRM91534.1"/>
    <property type="molecule type" value="Genomic_DNA"/>
</dbReference>
<evidence type="ECO:0000313" key="1">
    <source>
        <dbReference type="EMBL" id="KRM91534.1"/>
    </source>
</evidence>
<gene>
    <name evidence="1" type="ORF">FC80_GL000503</name>
</gene>
<accession>A0A0R2CIU2</accession>
<name>A0A0R2CIU2_9LACO</name>
<reference evidence="1 2" key="1">
    <citation type="journal article" date="2015" name="Genome Announc.">
        <title>Expanding the biotechnology potential of lactobacilli through comparative genomics of 213 strains and associated genera.</title>
        <authorList>
            <person name="Sun Z."/>
            <person name="Harris H.M."/>
            <person name="McCann A."/>
            <person name="Guo C."/>
            <person name="Argimon S."/>
            <person name="Zhang W."/>
            <person name="Yang X."/>
            <person name="Jeffery I.B."/>
            <person name="Cooney J.C."/>
            <person name="Kagawa T.F."/>
            <person name="Liu W."/>
            <person name="Song Y."/>
            <person name="Salvetti E."/>
            <person name="Wrobel A."/>
            <person name="Rasinkangas P."/>
            <person name="Parkhill J."/>
            <person name="Rea M.C."/>
            <person name="O'Sullivan O."/>
            <person name="Ritari J."/>
            <person name="Douillard F.P."/>
            <person name="Paul Ross R."/>
            <person name="Yang R."/>
            <person name="Briner A.E."/>
            <person name="Felis G.E."/>
            <person name="de Vos W.M."/>
            <person name="Barrangou R."/>
            <person name="Klaenhammer T.R."/>
            <person name="Caufield P.W."/>
            <person name="Cui Y."/>
            <person name="Zhang H."/>
            <person name="O'Toole P.W."/>
        </authorList>
    </citation>
    <scope>NUCLEOTIDE SEQUENCE [LARGE SCALE GENOMIC DNA]</scope>
    <source>
        <strain evidence="1 2">DSM 21116</strain>
    </source>
</reference>
<dbReference type="STRING" id="1423729.FC80_GL000503"/>
<proteinExistence type="predicted"/>
<comment type="caution">
    <text evidence="1">The sequence shown here is derived from an EMBL/GenBank/DDBJ whole genome shotgun (WGS) entry which is preliminary data.</text>
</comment>
<dbReference type="PATRIC" id="fig|1423729.3.peg.506"/>
<organism evidence="1 2">
    <name type="scientific">Liquorilactobacillus cacaonum DSM 21116</name>
    <dbReference type="NCBI Taxonomy" id="1423729"/>
    <lineage>
        <taxon>Bacteria</taxon>
        <taxon>Bacillati</taxon>
        <taxon>Bacillota</taxon>
        <taxon>Bacilli</taxon>
        <taxon>Lactobacillales</taxon>
        <taxon>Lactobacillaceae</taxon>
        <taxon>Liquorilactobacillus</taxon>
    </lineage>
</organism>
<sequence length="53" mass="6195">MVKKVMRRGLFLNIYLVFVKSKEEELNKLKVNLMDVCGVRKNGNKNGEKLELQ</sequence>
<protein>
    <submittedName>
        <fullName evidence="1">Uncharacterized protein</fullName>
    </submittedName>
</protein>
<evidence type="ECO:0000313" key="2">
    <source>
        <dbReference type="Proteomes" id="UP000051131"/>
    </source>
</evidence>
<dbReference type="AlphaFoldDB" id="A0A0R2CIU2"/>